<dbReference type="Pfam" id="PF22938">
    <property type="entry name" value="Integrase_p58_C"/>
    <property type="match status" value="1"/>
</dbReference>
<feature type="domain" description="Integrase p58-like C-terminal" evidence="1">
    <location>
        <begin position="12"/>
        <end position="44"/>
    </location>
</feature>
<feature type="non-terminal residue" evidence="2">
    <location>
        <position position="1"/>
    </location>
</feature>
<accession>A0A0J7JUR7</accession>
<keyword evidence="3" id="KW-1185">Reference proteome</keyword>
<proteinExistence type="predicted"/>
<dbReference type="OrthoDB" id="7551731at2759"/>
<organism evidence="2 3">
    <name type="scientific">Lasius niger</name>
    <name type="common">Black garden ant</name>
    <dbReference type="NCBI Taxonomy" id="67767"/>
    <lineage>
        <taxon>Eukaryota</taxon>
        <taxon>Metazoa</taxon>
        <taxon>Ecdysozoa</taxon>
        <taxon>Arthropoda</taxon>
        <taxon>Hexapoda</taxon>
        <taxon>Insecta</taxon>
        <taxon>Pterygota</taxon>
        <taxon>Neoptera</taxon>
        <taxon>Endopterygota</taxon>
        <taxon>Hymenoptera</taxon>
        <taxon>Apocrita</taxon>
        <taxon>Aculeata</taxon>
        <taxon>Formicoidea</taxon>
        <taxon>Formicidae</taxon>
        <taxon>Formicinae</taxon>
        <taxon>Lasius</taxon>
        <taxon>Lasius</taxon>
    </lineage>
</organism>
<evidence type="ECO:0000259" key="1">
    <source>
        <dbReference type="Pfam" id="PF22938"/>
    </source>
</evidence>
<evidence type="ECO:0000313" key="3">
    <source>
        <dbReference type="Proteomes" id="UP000036403"/>
    </source>
</evidence>
<evidence type="ECO:0000313" key="2">
    <source>
        <dbReference type="EMBL" id="KMQ81576.1"/>
    </source>
</evidence>
<reference evidence="2 3" key="1">
    <citation type="submission" date="2015-04" db="EMBL/GenBank/DDBJ databases">
        <title>Lasius niger genome sequencing.</title>
        <authorList>
            <person name="Konorov E.A."/>
            <person name="Nikitin M.A."/>
            <person name="Kirill M.V."/>
            <person name="Chang P."/>
        </authorList>
    </citation>
    <scope>NUCLEOTIDE SEQUENCE [LARGE SCALE GENOMIC DNA]</scope>
    <source>
        <tissue evidence="2">Whole</tissue>
    </source>
</reference>
<name>A0A0J7JUR7_LASNI</name>
<dbReference type="AlphaFoldDB" id="A0A0J7JUR7"/>
<dbReference type="EMBL" id="LBMM01034035">
    <property type="protein sequence ID" value="KMQ81576.1"/>
    <property type="molecule type" value="Genomic_DNA"/>
</dbReference>
<sequence>GKAPKLQSNWEGPFSILKKFNDVVYFIQKTPRHRKKVVHADRLALFIERNVFNFKDLQREVCLSLRYEKVLREVPVAETHRHQQLTPSKRRFPIRFVPMVVWIFN</sequence>
<protein>
    <submittedName>
        <fullName evidence="2">Transposon ty3-i gag-pol polyprotein</fullName>
    </submittedName>
</protein>
<gene>
    <name evidence="2" type="ORF">RF55_25920</name>
</gene>
<comment type="caution">
    <text evidence="2">The sequence shown here is derived from an EMBL/GenBank/DDBJ whole genome shotgun (WGS) entry which is preliminary data.</text>
</comment>
<dbReference type="Proteomes" id="UP000036403">
    <property type="component" value="Unassembled WGS sequence"/>
</dbReference>
<dbReference type="PaxDb" id="67767-A0A0J7JUR7"/>
<dbReference type="InterPro" id="IPR054465">
    <property type="entry name" value="Integrase_p58-like_C"/>
</dbReference>